<feature type="transmembrane region" description="Helical" evidence="6">
    <location>
        <begin position="15"/>
        <end position="35"/>
    </location>
</feature>
<dbReference type="InterPro" id="IPR000715">
    <property type="entry name" value="Glycosyl_transferase_4"/>
</dbReference>
<feature type="transmembrane region" description="Helical" evidence="6">
    <location>
        <begin position="202"/>
        <end position="221"/>
    </location>
</feature>
<dbReference type="GO" id="GO:0071555">
    <property type="term" value="P:cell wall organization"/>
    <property type="evidence" value="ECO:0007669"/>
    <property type="project" value="TreeGrafter"/>
</dbReference>
<feature type="transmembrane region" description="Helical" evidence="6">
    <location>
        <begin position="78"/>
        <end position="96"/>
    </location>
</feature>
<sequence>RTIVGRARTGLNKRLKVLLLTVLGLTAALVLYFALDIQDVRVPWAGEFDLGLAYIPLAVLIIVFTTTAVAITDGLDGLAAGTSALAFLAYGVIALLQEQTFLATFCFTVVGATAGFLWYNSYPAQVFMGDTGALALGSSLAVVALMTGHWLLLPIIGIVFVLEGLSDIIQIGYFRLTGGRRIFRMSPLHHHFELLGWSEPQVVMRFWLLGIVGSLLGITLASQV</sequence>
<dbReference type="GO" id="GO:0044038">
    <property type="term" value="P:cell wall macromolecule biosynthetic process"/>
    <property type="evidence" value="ECO:0007669"/>
    <property type="project" value="TreeGrafter"/>
</dbReference>
<feature type="transmembrane region" description="Helical" evidence="6">
    <location>
        <begin position="51"/>
        <end position="71"/>
    </location>
</feature>
<organism evidence="7">
    <name type="scientific">marine sediment metagenome</name>
    <dbReference type="NCBI Taxonomy" id="412755"/>
    <lineage>
        <taxon>unclassified sequences</taxon>
        <taxon>metagenomes</taxon>
        <taxon>ecological metagenomes</taxon>
    </lineage>
</organism>
<comment type="subcellular location">
    <subcellularLocation>
        <location evidence="1">Membrane</location>
        <topology evidence="1">Multi-pass membrane protein</topology>
    </subcellularLocation>
</comment>
<dbReference type="NCBIfam" id="TIGR00445">
    <property type="entry name" value="mraY"/>
    <property type="match status" value="1"/>
</dbReference>
<name>X0V3W6_9ZZZZ</name>
<keyword evidence="5 6" id="KW-0472">Membrane</keyword>
<keyword evidence="2" id="KW-0808">Transferase</keyword>
<dbReference type="Pfam" id="PF00953">
    <property type="entry name" value="Glycos_transf_4"/>
    <property type="match status" value="1"/>
</dbReference>
<evidence type="ECO:0000256" key="2">
    <source>
        <dbReference type="ARBA" id="ARBA00022679"/>
    </source>
</evidence>
<dbReference type="GO" id="GO:0005886">
    <property type="term" value="C:plasma membrane"/>
    <property type="evidence" value="ECO:0007669"/>
    <property type="project" value="TreeGrafter"/>
</dbReference>
<evidence type="ECO:0000256" key="6">
    <source>
        <dbReference type="SAM" id="Phobius"/>
    </source>
</evidence>
<keyword evidence="4 6" id="KW-1133">Transmembrane helix</keyword>
<feature type="transmembrane region" description="Helical" evidence="6">
    <location>
        <begin position="102"/>
        <end position="119"/>
    </location>
</feature>
<keyword evidence="3 6" id="KW-0812">Transmembrane</keyword>
<dbReference type="AlphaFoldDB" id="X0V3W6"/>
<dbReference type="InterPro" id="IPR003524">
    <property type="entry name" value="PNAcMuramoyl-5peptid_Trfase"/>
</dbReference>
<dbReference type="CDD" id="cd06852">
    <property type="entry name" value="GT_MraY"/>
    <property type="match status" value="1"/>
</dbReference>
<dbReference type="EMBL" id="BARS01026223">
    <property type="protein sequence ID" value="GAG12800.1"/>
    <property type="molecule type" value="Genomic_DNA"/>
</dbReference>
<evidence type="ECO:0000256" key="5">
    <source>
        <dbReference type="ARBA" id="ARBA00023136"/>
    </source>
</evidence>
<dbReference type="GO" id="GO:0008963">
    <property type="term" value="F:phospho-N-acetylmuramoyl-pentapeptide-transferase activity"/>
    <property type="evidence" value="ECO:0007669"/>
    <property type="project" value="InterPro"/>
</dbReference>
<reference evidence="7" key="1">
    <citation type="journal article" date="2014" name="Front. Microbiol.">
        <title>High frequency of phylogenetically diverse reductive dehalogenase-homologous genes in deep subseafloor sedimentary metagenomes.</title>
        <authorList>
            <person name="Kawai M."/>
            <person name="Futagami T."/>
            <person name="Toyoda A."/>
            <person name="Takaki Y."/>
            <person name="Nishi S."/>
            <person name="Hori S."/>
            <person name="Arai W."/>
            <person name="Tsubouchi T."/>
            <person name="Morono Y."/>
            <person name="Uchiyama I."/>
            <person name="Ito T."/>
            <person name="Fujiyama A."/>
            <person name="Inagaki F."/>
            <person name="Takami H."/>
        </authorList>
    </citation>
    <scope>NUCLEOTIDE SEQUENCE</scope>
    <source>
        <strain evidence="7">Expedition CK06-06</strain>
    </source>
</reference>
<dbReference type="PANTHER" id="PTHR22926">
    <property type="entry name" value="PHOSPHO-N-ACETYLMURAMOYL-PENTAPEPTIDE-TRANSFERASE"/>
    <property type="match status" value="1"/>
</dbReference>
<evidence type="ECO:0000256" key="1">
    <source>
        <dbReference type="ARBA" id="ARBA00004141"/>
    </source>
</evidence>
<evidence type="ECO:0000256" key="4">
    <source>
        <dbReference type="ARBA" id="ARBA00022989"/>
    </source>
</evidence>
<dbReference type="PANTHER" id="PTHR22926:SF5">
    <property type="entry name" value="PHOSPHO-N-ACETYLMURAMOYL-PENTAPEPTIDE-TRANSFERASE HOMOLOG"/>
    <property type="match status" value="1"/>
</dbReference>
<evidence type="ECO:0000313" key="7">
    <source>
        <dbReference type="EMBL" id="GAG12800.1"/>
    </source>
</evidence>
<evidence type="ECO:0000256" key="3">
    <source>
        <dbReference type="ARBA" id="ARBA00022692"/>
    </source>
</evidence>
<accession>X0V3W6</accession>
<gene>
    <name evidence="7" type="ORF">S01H1_41348</name>
</gene>
<feature type="non-terminal residue" evidence="7">
    <location>
        <position position="1"/>
    </location>
</feature>
<evidence type="ECO:0008006" key="8">
    <source>
        <dbReference type="Google" id="ProtNLM"/>
    </source>
</evidence>
<proteinExistence type="predicted"/>
<protein>
    <recommendedName>
        <fullName evidence="8">Phospho-N-acetylmuramoyl-pentapeptide-transferase</fullName>
    </recommendedName>
</protein>
<comment type="caution">
    <text evidence="7">The sequence shown here is derived from an EMBL/GenBank/DDBJ whole genome shotgun (WGS) entry which is preliminary data.</text>
</comment>